<evidence type="ECO:0000313" key="2">
    <source>
        <dbReference type="Proteomes" id="UP000001572"/>
    </source>
</evidence>
<dbReference type="HOGENOM" id="CLU_187385_2_1_9"/>
<evidence type="ECO:0000313" key="1">
    <source>
        <dbReference type="EMBL" id="ABR46322.1"/>
    </source>
</evidence>
<dbReference type="EMBL" id="CP000724">
    <property type="protein sequence ID" value="ABR46322.1"/>
    <property type="molecule type" value="Genomic_DNA"/>
</dbReference>
<proteinExistence type="predicted"/>
<organism evidence="1 2">
    <name type="scientific">Alkaliphilus metalliredigens (strain QYMF)</name>
    <dbReference type="NCBI Taxonomy" id="293826"/>
    <lineage>
        <taxon>Bacteria</taxon>
        <taxon>Bacillati</taxon>
        <taxon>Bacillota</taxon>
        <taxon>Clostridia</taxon>
        <taxon>Peptostreptococcales</taxon>
        <taxon>Natronincolaceae</taxon>
        <taxon>Alkaliphilus</taxon>
    </lineage>
</organism>
<evidence type="ECO:0008006" key="3">
    <source>
        <dbReference type="Google" id="ProtNLM"/>
    </source>
</evidence>
<dbReference type="RefSeq" id="WP_011971231.1">
    <property type="nucleotide sequence ID" value="NC_009633.1"/>
</dbReference>
<reference evidence="2" key="1">
    <citation type="journal article" date="2016" name="Genome Announc.">
        <title>Complete genome sequence of Alkaliphilus metalliredigens strain QYMF, an alkaliphilic and metal-reducing bacterium isolated from borax-contaminated leachate ponds.</title>
        <authorList>
            <person name="Hwang C."/>
            <person name="Copeland A."/>
            <person name="Lucas S."/>
            <person name="Lapidus A."/>
            <person name="Barry K."/>
            <person name="Detter J.C."/>
            <person name="Glavina Del Rio T."/>
            <person name="Hammon N."/>
            <person name="Israni S."/>
            <person name="Dalin E."/>
            <person name="Tice H."/>
            <person name="Pitluck S."/>
            <person name="Chertkov O."/>
            <person name="Brettin T."/>
            <person name="Bruce D."/>
            <person name="Han C."/>
            <person name="Schmutz J."/>
            <person name="Larimer F."/>
            <person name="Land M.L."/>
            <person name="Hauser L."/>
            <person name="Kyrpides N."/>
            <person name="Mikhailova N."/>
            <person name="Ye Q."/>
            <person name="Zhou J."/>
            <person name="Richardson P."/>
            <person name="Fields M.W."/>
        </authorList>
    </citation>
    <scope>NUCLEOTIDE SEQUENCE [LARGE SCALE GENOMIC DNA]</scope>
    <source>
        <strain evidence="2">QYMF</strain>
    </source>
</reference>
<keyword evidence="2" id="KW-1185">Reference proteome</keyword>
<dbReference type="Proteomes" id="UP000001572">
    <property type="component" value="Chromosome"/>
</dbReference>
<dbReference type="OrthoDB" id="1753657at2"/>
<dbReference type="Pfam" id="PF10764">
    <property type="entry name" value="Gin"/>
    <property type="match status" value="1"/>
</dbReference>
<dbReference type="AlphaFoldDB" id="A6TJF4"/>
<gene>
    <name evidence="1" type="ordered locus">Amet_0079</name>
</gene>
<dbReference type="KEGG" id="amt:Amet_0079"/>
<dbReference type="InterPro" id="IPR019700">
    <property type="entry name" value="Sigma-G_inhibitor_Gin"/>
</dbReference>
<sequence>MGEGLKCYVCNRENNTGIVVLNEYICGSCEKEMLYIETDQLKYELFKKKIKEIWKKGLQVS</sequence>
<protein>
    <recommendedName>
        <fullName evidence="3">Inhibitor of sigma-G Gin</fullName>
    </recommendedName>
</protein>
<accession>A6TJF4</accession>
<name>A6TJF4_ALKMQ</name>